<proteinExistence type="predicted"/>
<sequence>MTAFLNYRSNTGKYIYILMTLKHY</sequence>
<dbReference type="EMBL" id="GBXM01033758">
    <property type="protein sequence ID" value="JAH74819.1"/>
    <property type="molecule type" value="Transcribed_RNA"/>
</dbReference>
<dbReference type="AlphaFoldDB" id="A0A0E9V9P4"/>
<accession>A0A0E9V9P4</accession>
<name>A0A0E9V9P4_ANGAN</name>
<reference evidence="1" key="1">
    <citation type="submission" date="2014-11" db="EMBL/GenBank/DDBJ databases">
        <authorList>
            <person name="Amaro Gonzalez C."/>
        </authorList>
    </citation>
    <scope>NUCLEOTIDE SEQUENCE</scope>
</reference>
<protein>
    <submittedName>
        <fullName evidence="1">Uncharacterized protein</fullName>
    </submittedName>
</protein>
<organism evidence="1">
    <name type="scientific">Anguilla anguilla</name>
    <name type="common">European freshwater eel</name>
    <name type="synonym">Muraena anguilla</name>
    <dbReference type="NCBI Taxonomy" id="7936"/>
    <lineage>
        <taxon>Eukaryota</taxon>
        <taxon>Metazoa</taxon>
        <taxon>Chordata</taxon>
        <taxon>Craniata</taxon>
        <taxon>Vertebrata</taxon>
        <taxon>Euteleostomi</taxon>
        <taxon>Actinopterygii</taxon>
        <taxon>Neopterygii</taxon>
        <taxon>Teleostei</taxon>
        <taxon>Anguilliformes</taxon>
        <taxon>Anguillidae</taxon>
        <taxon>Anguilla</taxon>
    </lineage>
</organism>
<evidence type="ECO:0000313" key="1">
    <source>
        <dbReference type="EMBL" id="JAH74819.1"/>
    </source>
</evidence>
<reference evidence="1" key="2">
    <citation type="journal article" date="2015" name="Fish Shellfish Immunol.">
        <title>Early steps in the European eel (Anguilla anguilla)-Vibrio vulnificus interaction in the gills: Role of the RtxA13 toxin.</title>
        <authorList>
            <person name="Callol A."/>
            <person name="Pajuelo D."/>
            <person name="Ebbesson L."/>
            <person name="Teles M."/>
            <person name="MacKenzie S."/>
            <person name="Amaro C."/>
        </authorList>
    </citation>
    <scope>NUCLEOTIDE SEQUENCE</scope>
</reference>